<dbReference type="InterPro" id="IPR017867">
    <property type="entry name" value="Tyr_phospatase_low_mol_wt"/>
</dbReference>
<protein>
    <recommendedName>
        <fullName evidence="2">protein-tyrosine-phosphatase</fullName>
        <ecNumber evidence="2">3.1.3.48</ecNumber>
    </recommendedName>
</protein>
<dbReference type="GO" id="GO:0004725">
    <property type="term" value="F:protein tyrosine phosphatase activity"/>
    <property type="evidence" value="ECO:0007669"/>
    <property type="project" value="UniProtKB-EC"/>
</dbReference>
<evidence type="ECO:0000256" key="1">
    <source>
        <dbReference type="ARBA" id="ARBA00011063"/>
    </source>
</evidence>
<dbReference type="STRING" id="529704.SAMN02927913_1240"/>
<proteinExistence type="inferred from homology"/>
<dbReference type="Pfam" id="PF01451">
    <property type="entry name" value="LMWPc"/>
    <property type="match status" value="1"/>
</dbReference>
<keyword evidence="3" id="KW-0378">Hydrolase</keyword>
<name>A0A1H6S9Z6_9GAMM</name>
<feature type="domain" description="Phosphotyrosine protein phosphatase I" evidence="7">
    <location>
        <begin position="3"/>
        <end position="143"/>
    </location>
</feature>
<dbReference type="EC" id="3.1.3.48" evidence="2"/>
<feature type="active site" description="Nucleophile" evidence="6">
    <location>
        <position position="9"/>
    </location>
</feature>
<evidence type="ECO:0000256" key="2">
    <source>
        <dbReference type="ARBA" id="ARBA00013064"/>
    </source>
</evidence>
<reference evidence="8 9" key="1">
    <citation type="submission" date="2016-10" db="EMBL/GenBank/DDBJ databases">
        <authorList>
            <person name="de Groot N.N."/>
        </authorList>
    </citation>
    <scope>NUCLEOTIDE SEQUENCE [LARGE SCALE GENOMIC DNA]</scope>
    <source>
        <strain evidence="8 9">DSM 26515</strain>
    </source>
</reference>
<dbReference type="SUPFAM" id="SSF52788">
    <property type="entry name" value="Phosphotyrosine protein phosphatases I"/>
    <property type="match status" value="1"/>
</dbReference>
<evidence type="ECO:0000313" key="8">
    <source>
        <dbReference type="EMBL" id="SEI64938.1"/>
    </source>
</evidence>
<dbReference type="PANTHER" id="PTHR11717">
    <property type="entry name" value="LOW MOLECULAR WEIGHT PROTEIN TYROSINE PHOSPHATASE"/>
    <property type="match status" value="1"/>
</dbReference>
<dbReference type="AlphaFoldDB" id="A0A1H6S9Z6"/>
<dbReference type="InterPro" id="IPR036196">
    <property type="entry name" value="Ptyr_pPase_sf"/>
</dbReference>
<dbReference type="CDD" id="cd16343">
    <property type="entry name" value="LMWPTP"/>
    <property type="match status" value="1"/>
</dbReference>
<evidence type="ECO:0000256" key="6">
    <source>
        <dbReference type="PIRSR" id="PIRSR617867-1"/>
    </source>
</evidence>
<evidence type="ECO:0000313" key="9">
    <source>
        <dbReference type="Proteomes" id="UP000199420"/>
    </source>
</evidence>
<evidence type="ECO:0000256" key="4">
    <source>
        <dbReference type="ARBA" id="ARBA00022912"/>
    </source>
</evidence>
<dbReference type="PRINTS" id="PR00719">
    <property type="entry name" value="LMWPTPASE"/>
</dbReference>
<feature type="active site" description="Proton donor" evidence="6">
    <location>
        <position position="117"/>
    </location>
</feature>
<organism evidence="8 9">
    <name type="scientific">Frateuria terrea</name>
    <dbReference type="NCBI Taxonomy" id="529704"/>
    <lineage>
        <taxon>Bacteria</taxon>
        <taxon>Pseudomonadati</taxon>
        <taxon>Pseudomonadota</taxon>
        <taxon>Gammaproteobacteria</taxon>
        <taxon>Lysobacterales</taxon>
        <taxon>Rhodanobacteraceae</taxon>
        <taxon>Frateuria</taxon>
    </lineage>
</organism>
<comment type="similarity">
    <text evidence="1">Belongs to the low molecular weight phosphotyrosine protein phosphatase family.</text>
</comment>
<keyword evidence="4" id="KW-0904">Protein phosphatase</keyword>
<dbReference type="OrthoDB" id="9784339at2"/>
<dbReference type="EMBL" id="FNYC01000002">
    <property type="protein sequence ID" value="SEI64938.1"/>
    <property type="molecule type" value="Genomic_DNA"/>
</dbReference>
<comment type="catalytic activity">
    <reaction evidence="5">
        <text>O-phospho-L-tyrosyl-[protein] + H2O = L-tyrosyl-[protein] + phosphate</text>
        <dbReference type="Rhea" id="RHEA:10684"/>
        <dbReference type="Rhea" id="RHEA-COMP:10136"/>
        <dbReference type="Rhea" id="RHEA-COMP:20101"/>
        <dbReference type="ChEBI" id="CHEBI:15377"/>
        <dbReference type="ChEBI" id="CHEBI:43474"/>
        <dbReference type="ChEBI" id="CHEBI:46858"/>
        <dbReference type="ChEBI" id="CHEBI:61978"/>
        <dbReference type="EC" id="3.1.3.48"/>
    </reaction>
</comment>
<evidence type="ECO:0000259" key="7">
    <source>
        <dbReference type="SMART" id="SM00226"/>
    </source>
</evidence>
<keyword evidence="9" id="KW-1185">Reference proteome</keyword>
<accession>A0A1H6S9Z6</accession>
<dbReference type="Proteomes" id="UP000199420">
    <property type="component" value="Unassembled WGS sequence"/>
</dbReference>
<dbReference type="InterPro" id="IPR050438">
    <property type="entry name" value="LMW_PTPase"/>
</dbReference>
<evidence type="ECO:0000256" key="5">
    <source>
        <dbReference type="ARBA" id="ARBA00051722"/>
    </source>
</evidence>
<gene>
    <name evidence="8" type="ORF">SAMN04487997_1325</name>
</gene>
<sequence length="144" mass="15844">MFDKVLIVCIGNICRSPTAEYLLRHRLGGRAITVDSAGLAALAGNPIDPFAADLLAEHGIDASAHRARQLDEAAIASAQLILVMQRSHLANLGKNWPHAVGRTFLLGKWQGDRDVPDPYRQPRAAFELAYRLIDEGIDSWLQHL</sequence>
<dbReference type="Gene3D" id="3.40.50.2300">
    <property type="match status" value="1"/>
</dbReference>
<dbReference type="InterPro" id="IPR023485">
    <property type="entry name" value="Ptyr_pPase"/>
</dbReference>
<evidence type="ECO:0000256" key="3">
    <source>
        <dbReference type="ARBA" id="ARBA00022801"/>
    </source>
</evidence>
<feature type="active site" evidence="6">
    <location>
        <position position="15"/>
    </location>
</feature>
<dbReference type="RefSeq" id="WP_091334928.1">
    <property type="nucleotide sequence ID" value="NZ_FNYC01000002.1"/>
</dbReference>
<dbReference type="PANTHER" id="PTHR11717:SF31">
    <property type="entry name" value="LOW MOLECULAR WEIGHT PROTEIN-TYROSINE-PHOSPHATASE ETP-RELATED"/>
    <property type="match status" value="1"/>
</dbReference>
<dbReference type="SMART" id="SM00226">
    <property type="entry name" value="LMWPc"/>
    <property type="match status" value="1"/>
</dbReference>